<accession>A0ABY7JPN4</accession>
<keyword evidence="3" id="KW-1185">Reference proteome</keyword>
<dbReference type="RefSeq" id="WP_269311998.1">
    <property type="nucleotide sequence ID" value="NZ_CP114052.1"/>
</dbReference>
<dbReference type="Proteomes" id="UP001164187">
    <property type="component" value="Chromosome"/>
</dbReference>
<evidence type="ECO:0000313" key="2">
    <source>
        <dbReference type="EMBL" id="WAW15327.1"/>
    </source>
</evidence>
<organism evidence="2 3">
    <name type="scientific">Peptostreptococcus equinus</name>
    <dbReference type="NCBI Taxonomy" id="3003601"/>
    <lineage>
        <taxon>Bacteria</taxon>
        <taxon>Bacillati</taxon>
        <taxon>Bacillota</taxon>
        <taxon>Clostridia</taxon>
        <taxon>Peptostreptococcales</taxon>
        <taxon>Peptostreptococcaceae</taxon>
        <taxon>Peptostreptococcus</taxon>
    </lineage>
</organism>
<protein>
    <submittedName>
        <fullName evidence="2">Uncharacterized protein</fullName>
    </submittedName>
</protein>
<evidence type="ECO:0000313" key="3">
    <source>
        <dbReference type="Proteomes" id="UP001164187"/>
    </source>
</evidence>
<sequence length="283" mass="32348">MGQSDIGKPKKKKKINLLGIIDFSFKSSILTESINKIKEIGFDYKKSKRKKEISENGSMYDDLYLSKVKKALIEVGVNHPDKVKLLIEEFEYMSEKIAAMLIPVKRALTLLAIYIAKEFLLGYLMKISDQIGGGNLSSIDTSSVQGIMNTVSLDQIFGGVSSMISFLILIILFIIVIYIIVSLIMHLFQSVFYKQQFIRMVLIELYYRYEKIVPSKSINGYYKDLDINQNEGNIQQSANPYNVFDGSNLTYGNNEKIILDNNNNARQIKRLDSKDYINEKLDK</sequence>
<proteinExistence type="predicted"/>
<feature type="transmembrane region" description="Helical" evidence="1">
    <location>
        <begin position="163"/>
        <end position="188"/>
    </location>
</feature>
<keyword evidence="1" id="KW-1133">Transmembrane helix</keyword>
<keyword evidence="1" id="KW-0472">Membrane</keyword>
<reference evidence="2" key="1">
    <citation type="submission" date="2022-12" db="EMBL/GenBank/DDBJ databases">
        <title>Peptostreptococcus.</title>
        <authorList>
            <person name="Lee S.H."/>
        </authorList>
    </citation>
    <scope>NUCLEOTIDE SEQUENCE</scope>
    <source>
        <strain evidence="2">CBA3647</strain>
    </source>
</reference>
<dbReference type="EMBL" id="CP114052">
    <property type="protein sequence ID" value="WAW15327.1"/>
    <property type="molecule type" value="Genomic_DNA"/>
</dbReference>
<keyword evidence="1" id="KW-0812">Transmembrane</keyword>
<gene>
    <name evidence="2" type="ORF">O0R46_02415</name>
</gene>
<name>A0ABY7JPN4_9FIRM</name>
<evidence type="ECO:0000256" key="1">
    <source>
        <dbReference type="SAM" id="Phobius"/>
    </source>
</evidence>